<evidence type="ECO:0000313" key="1">
    <source>
        <dbReference type="EMBL" id="TQF01996.1"/>
    </source>
</evidence>
<evidence type="ECO:0000313" key="2">
    <source>
        <dbReference type="Proteomes" id="UP000319103"/>
    </source>
</evidence>
<proteinExistence type="predicted"/>
<dbReference type="OrthoDB" id="4235523at2"/>
<dbReference type="EMBL" id="VIGB01000003">
    <property type="protein sequence ID" value="TQF01996.1"/>
    <property type="molecule type" value="Genomic_DNA"/>
</dbReference>
<reference evidence="1 2" key="1">
    <citation type="submission" date="2019-06" db="EMBL/GenBank/DDBJ databases">
        <title>Description of Kitasatospora acidophila sp. nov. isolated from pine grove soil, and reclassification of Streptomyces novaecaesareae to Kitasatospora novaeceasareae comb. nov.</title>
        <authorList>
            <person name="Kim M.J."/>
        </authorList>
    </citation>
    <scope>NUCLEOTIDE SEQUENCE [LARGE SCALE GENOMIC DNA]</scope>
    <source>
        <strain evidence="1 2">MMS16-CNU292</strain>
    </source>
</reference>
<dbReference type="RefSeq" id="WP_141632712.1">
    <property type="nucleotide sequence ID" value="NZ_VIGB01000003.1"/>
</dbReference>
<protein>
    <submittedName>
        <fullName evidence="1">Uncharacterized protein</fullName>
    </submittedName>
</protein>
<dbReference type="AlphaFoldDB" id="A0A540VZ00"/>
<organism evidence="1 2">
    <name type="scientific">Kitasatospora acidiphila</name>
    <dbReference type="NCBI Taxonomy" id="2567942"/>
    <lineage>
        <taxon>Bacteria</taxon>
        <taxon>Bacillati</taxon>
        <taxon>Actinomycetota</taxon>
        <taxon>Actinomycetes</taxon>
        <taxon>Kitasatosporales</taxon>
        <taxon>Streptomycetaceae</taxon>
        <taxon>Kitasatospora</taxon>
    </lineage>
</organism>
<keyword evidence="2" id="KW-1185">Reference proteome</keyword>
<sequence>MTDVLSDREETLVQAAIGALEIADGIVPGEAFPALADDALRAVVAHRLEAAGRVLLAREHRTVAGYISGYDDDVALRLASEGIGVLPEADRAVLAIALLRTVAIPRAGGQHRSTSWFSDGPGTSVAEIHANTDNYFTYDHVRFAVRRLKARRLLRTGYRGQLLPGPALLRLTEAQSTRLWEDLILVTLPHSLWADIIRGRREQAPRPSPVAPSLEERES</sequence>
<comment type="caution">
    <text evidence="1">The sequence shown here is derived from an EMBL/GenBank/DDBJ whole genome shotgun (WGS) entry which is preliminary data.</text>
</comment>
<gene>
    <name evidence="1" type="ORF">E6W39_06545</name>
</gene>
<accession>A0A540VZ00</accession>
<dbReference type="Proteomes" id="UP000319103">
    <property type="component" value="Unassembled WGS sequence"/>
</dbReference>
<name>A0A540VZ00_9ACTN</name>